<gene>
    <name evidence="1" type="ORF">MSL71_19580</name>
</gene>
<accession>A0A4U8YSP0</accession>
<dbReference type="AlphaFoldDB" id="A0A4U8YSP0"/>
<keyword evidence="2" id="KW-1185">Reference proteome</keyword>
<evidence type="ECO:0000313" key="1">
    <source>
        <dbReference type="EMBL" id="VFQ44313.1"/>
    </source>
</evidence>
<protein>
    <recommendedName>
        <fullName evidence="3">Universal stress protein a</fullName>
    </recommendedName>
</protein>
<dbReference type="Proteomes" id="UP000507962">
    <property type="component" value="Unassembled WGS sequence"/>
</dbReference>
<reference evidence="1 2" key="1">
    <citation type="submission" date="2019-03" db="EMBL/GenBank/DDBJ databases">
        <authorList>
            <person name="Nijsse B."/>
        </authorList>
    </citation>
    <scope>NUCLEOTIDE SEQUENCE [LARGE SCALE GENOMIC DNA]</scope>
    <source>
        <strain evidence="1">Desulfoluna butyratoxydans MSL71</strain>
    </source>
</reference>
<proteinExistence type="predicted"/>
<dbReference type="RefSeq" id="WP_180139573.1">
    <property type="nucleotide sequence ID" value="NZ_CAADHO010000003.1"/>
</dbReference>
<evidence type="ECO:0000313" key="2">
    <source>
        <dbReference type="Proteomes" id="UP000507962"/>
    </source>
</evidence>
<dbReference type="Gene3D" id="3.40.50.12370">
    <property type="match status" value="1"/>
</dbReference>
<dbReference type="SUPFAM" id="SSF52402">
    <property type="entry name" value="Adenine nucleotide alpha hydrolases-like"/>
    <property type="match status" value="1"/>
</dbReference>
<evidence type="ECO:0008006" key="3">
    <source>
        <dbReference type="Google" id="ProtNLM"/>
    </source>
</evidence>
<organism evidence="1 2">
    <name type="scientific">Desulfoluna butyratoxydans</name>
    <dbReference type="NCBI Taxonomy" id="231438"/>
    <lineage>
        <taxon>Bacteria</taxon>
        <taxon>Pseudomonadati</taxon>
        <taxon>Thermodesulfobacteriota</taxon>
        <taxon>Desulfobacteria</taxon>
        <taxon>Desulfobacterales</taxon>
        <taxon>Desulfolunaceae</taxon>
        <taxon>Desulfoluna</taxon>
    </lineage>
</organism>
<sequence length="277" mass="31125">MDTQLFHIFRNTPTGRETFLQSLYFCRLMGASPVVYVPKHTKFLMYFERDVVQVDLDSSYLTAPETAEKHARELAEQEGLEPGVFKAKNFTASTLPDIPVDFDFMCCPRSISDLTSKIGLGFIGSRVRRIIRSAFFPVLITSPSFRQWNSITVFFGGSKNAVSALRLGARIARKTGMKLRLFTQVEGGKTRDDYEKVIVESGLGEDMSAYVDDWLLFFGGRFEENLFEVPHDSLLVLGAYGHGLIRDLLFGSKMETIQSVMPNNLMVAGPNYVDRGA</sequence>
<name>A0A4U8YSP0_9BACT</name>
<dbReference type="EMBL" id="CAADHO010000003">
    <property type="protein sequence ID" value="VFQ44313.1"/>
    <property type="molecule type" value="Genomic_DNA"/>
</dbReference>